<organism evidence="2">
    <name type="scientific">Ensete ventricosum</name>
    <name type="common">Abyssinian banana</name>
    <name type="synonym">Musa ensete</name>
    <dbReference type="NCBI Taxonomy" id="4639"/>
    <lineage>
        <taxon>Eukaryota</taxon>
        <taxon>Viridiplantae</taxon>
        <taxon>Streptophyta</taxon>
        <taxon>Embryophyta</taxon>
        <taxon>Tracheophyta</taxon>
        <taxon>Spermatophyta</taxon>
        <taxon>Magnoliopsida</taxon>
        <taxon>Liliopsida</taxon>
        <taxon>Zingiberales</taxon>
        <taxon>Musaceae</taxon>
        <taxon>Ensete</taxon>
    </lineage>
</organism>
<protein>
    <submittedName>
        <fullName evidence="2">Uncharacterized protein</fullName>
    </submittedName>
</protein>
<dbReference type="Proteomes" id="UP000290560">
    <property type="component" value="Unassembled WGS sequence"/>
</dbReference>
<evidence type="ECO:0000313" key="2">
    <source>
        <dbReference type="EMBL" id="RZR75267.1"/>
    </source>
</evidence>
<feature type="region of interest" description="Disordered" evidence="1">
    <location>
        <begin position="62"/>
        <end position="91"/>
    </location>
</feature>
<reference evidence="2" key="1">
    <citation type="journal article" date="2018" name="Data Brief">
        <title>Genome sequence data from 17 accessions of Ensete ventricosum, a staple food crop for millions in Ethiopia.</title>
        <authorList>
            <person name="Yemataw Z."/>
            <person name="Muzemil S."/>
            <person name="Ambachew D."/>
            <person name="Tripathi L."/>
            <person name="Tesfaye K."/>
            <person name="Chala A."/>
            <person name="Farbos A."/>
            <person name="O'Neill P."/>
            <person name="Moore K."/>
            <person name="Grant M."/>
            <person name="Studholme D.J."/>
        </authorList>
    </citation>
    <scope>NUCLEOTIDE SEQUENCE [LARGE SCALE GENOMIC DNA]</scope>
    <source>
        <tissue evidence="2">Leaf</tissue>
    </source>
</reference>
<dbReference type="EMBL" id="KV876657">
    <property type="protein sequence ID" value="RZR75267.1"/>
    <property type="molecule type" value="Genomic_DNA"/>
</dbReference>
<sequence>MKIHLRQTPQTFSEREGGRRNNGYGFFFINSQADKSDLTQEKIIIEASFTAEGITARDLNTLKPWDEYEEEEEEEEEEMADRSEKDADRTSTVGFPRLSKIWRAFTDLIVTIFCPFPFSRSIGTEKKRKR</sequence>
<feature type="compositionally biased region" description="Acidic residues" evidence="1">
    <location>
        <begin position="67"/>
        <end position="79"/>
    </location>
</feature>
<name>A0A445MLW8_ENSVE</name>
<dbReference type="AlphaFoldDB" id="A0A445MLW8"/>
<evidence type="ECO:0000256" key="1">
    <source>
        <dbReference type="SAM" id="MobiDB-lite"/>
    </source>
</evidence>
<gene>
    <name evidence="2" type="ORF">BHM03_00053195</name>
</gene>
<accession>A0A445MLW8</accession>
<feature type="compositionally biased region" description="Basic and acidic residues" evidence="1">
    <location>
        <begin position="80"/>
        <end position="89"/>
    </location>
</feature>
<proteinExistence type="predicted"/>